<gene>
    <name evidence="1" type="ORF">GCM10020221_14980</name>
</gene>
<reference evidence="2" key="1">
    <citation type="journal article" date="2019" name="Int. J. Syst. Evol. Microbiol.">
        <title>The Global Catalogue of Microorganisms (GCM) 10K type strain sequencing project: providing services to taxonomists for standard genome sequencing and annotation.</title>
        <authorList>
            <consortium name="The Broad Institute Genomics Platform"/>
            <consortium name="The Broad Institute Genome Sequencing Center for Infectious Disease"/>
            <person name="Wu L."/>
            <person name="Ma J."/>
        </authorList>
    </citation>
    <scope>NUCLEOTIDE SEQUENCE [LARGE SCALE GENOMIC DNA]</scope>
    <source>
        <strain evidence="2">JCM 4087</strain>
    </source>
</reference>
<name>A0ABP6J3H6_STRTU</name>
<dbReference type="EMBL" id="BAAAXZ010000056">
    <property type="protein sequence ID" value="GAA2919731.1"/>
    <property type="molecule type" value="Genomic_DNA"/>
</dbReference>
<protein>
    <submittedName>
        <fullName evidence="1">Uncharacterized protein</fullName>
    </submittedName>
</protein>
<proteinExistence type="predicted"/>
<comment type="caution">
    <text evidence="1">The sequence shown here is derived from an EMBL/GenBank/DDBJ whole genome shotgun (WGS) entry which is preliminary data.</text>
</comment>
<keyword evidence="2" id="KW-1185">Reference proteome</keyword>
<sequence>MKCGPCALEGTVSTAVGLVGVTFGSVAEVGLCGTHAQQYWEWFMEAFTKVAMIDGEEP</sequence>
<dbReference type="Proteomes" id="UP001501102">
    <property type="component" value="Unassembled WGS sequence"/>
</dbReference>
<organism evidence="1 2">
    <name type="scientific">Streptomyces thioluteus</name>
    <dbReference type="NCBI Taxonomy" id="66431"/>
    <lineage>
        <taxon>Bacteria</taxon>
        <taxon>Bacillati</taxon>
        <taxon>Actinomycetota</taxon>
        <taxon>Actinomycetes</taxon>
        <taxon>Kitasatosporales</taxon>
        <taxon>Streptomycetaceae</taxon>
        <taxon>Streptomyces</taxon>
    </lineage>
</organism>
<evidence type="ECO:0000313" key="2">
    <source>
        <dbReference type="Proteomes" id="UP001501102"/>
    </source>
</evidence>
<evidence type="ECO:0000313" key="1">
    <source>
        <dbReference type="EMBL" id="GAA2919731.1"/>
    </source>
</evidence>
<accession>A0ABP6J3H6</accession>